<gene>
    <name evidence="1" type="ORF">MNBD_BACTEROID03-710</name>
</gene>
<name>A0A3B0T7J5_9ZZZZ</name>
<accession>A0A3B0T7J5</accession>
<protein>
    <submittedName>
        <fullName evidence="1">Uncharacterized protein</fullName>
    </submittedName>
</protein>
<dbReference type="AlphaFoldDB" id="A0A3B0T7J5"/>
<reference evidence="1" key="1">
    <citation type="submission" date="2018-06" db="EMBL/GenBank/DDBJ databases">
        <authorList>
            <person name="Zhirakovskaya E."/>
        </authorList>
    </citation>
    <scope>NUCLEOTIDE SEQUENCE</scope>
</reference>
<organism evidence="1">
    <name type="scientific">hydrothermal vent metagenome</name>
    <dbReference type="NCBI Taxonomy" id="652676"/>
    <lineage>
        <taxon>unclassified sequences</taxon>
        <taxon>metagenomes</taxon>
        <taxon>ecological metagenomes</taxon>
    </lineage>
</organism>
<proteinExistence type="predicted"/>
<evidence type="ECO:0000313" key="1">
    <source>
        <dbReference type="EMBL" id="VAW14385.1"/>
    </source>
</evidence>
<sequence length="196" mass="23229">MAAREQNGVSSHVHQRRFIHLAQIHIKEWGEESQQVFGTTIHELAHAAHWNLDRSAYNNLIWDGYISDAVFNNQNRGDVRTLETWATTVEILFALNRYKDMFNQPNYEYYFNNRQRLETYRQPLYTSLGFDMIDNINQRSVYGSAFPLDRVRGYTVKQLEDGLRGAKSWTEWRNNIKARSNNATENFVDELFNNWQ</sequence>
<dbReference type="EMBL" id="UOEL01000116">
    <property type="protein sequence ID" value="VAW14385.1"/>
    <property type="molecule type" value="Genomic_DNA"/>
</dbReference>